<evidence type="ECO:0000256" key="2">
    <source>
        <dbReference type="SAM" id="Phobius"/>
    </source>
</evidence>
<feature type="region of interest" description="Disordered" evidence="1">
    <location>
        <begin position="190"/>
        <end position="246"/>
    </location>
</feature>
<feature type="transmembrane region" description="Helical" evidence="2">
    <location>
        <begin position="384"/>
        <end position="406"/>
    </location>
</feature>
<keyword evidence="4" id="KW-1185">Reference proteome</keyword>
<dbReference type="Proteomes" id="UP000298493">
    <property type="component" value="Unassembled WGS sequence"/>
</dbReference>
<evidence type="ECO:0000313" key="3">
    <source>
        <dbReference type="EMBL" id="TID26014.1"/>
    </source>
</evidence>
<dbReference type="EMBL" id="SNSC02000003">
    <property type="protein sequence ID" value="TID26014.1"/>
    <property type="molecule type" value="Genomic_DNA"/>
</dbReference>
<keyword evidence="2" id="KW-0812">Transmembrane</keyword>
<feature type="compositionally biased region" description="Low complexity" evidence="1">
    <location>
        <begin position="194"/>
        <end position="209"/>
    </location>
</feature>
<accession>A0A4Z1PT62</accession>
<protein>
    <submittedName>
        <fullName evidence="3">Uncharacterized protein</fullName>
    </submittedName>
</protein>
<feature type="region of interest" description="Disordered" evidence="1">
    <location>
        <begin position="1"/>
        <end position="69"/>
    </location>
</feature>
<name>A0A4Z1PT62_9PEZI</name>
<keyword evidence="2" id="KW-1133">Transmembrane helix</keyword>
<gene>
    <name evidence="3" type="ORF">E6O75_ATG03877</name>
</gene>
<feature type="compositionally biased region" description="Polar residues" evidence="1">
    <location>
        <begin position="232"/>
        <end position="241"/>
    </location>
</feature>
<comment type="caution">
    <text evidence="3">The sequence shown here is derived from an EMBL/GenBank/DDBJ whole genome shotgun (WGS) entry which is preliminary data.</text>
</comment>
<feature type="compositionally biased region" description="Basic residues" evidence="1">
    <location>
        <begin position="1"/>
        <end position="10"/>
    </location>
</feature>
<proteinExistence type="predicted"/>
<reference evidence="3 4" key="1">
    <citation type="submission" date="2019-04" db="EMBL/GenBank/DDBJ databases">
        <title>High contiguity whole genome sequence and gene annotation resource for two Venturia nashicola isolates.</title>
        <authorList>
            <person name="Prokchorchik M."/>
            <person name="Won K."/>
            <person name="Lee Y."/>
            <person name="Choi E.D."/>
            <person name="Segonzac C."/>
            <person name="Sohn K.H."/>
        </authorList>
    </citation>
    <scope>NUCLEOTIDE SEQUENCE [LARGE SCALE GENOMIC DNA]</scope>
    <source>
        <strain evidence="3 4">PRI2</strain>
    </source>
</reference>
<evidence type="ECO:0000256" key="1">
    <source>
        <dbReference type="SAM" id="MobiDB-lite"/>
    </source>
</evidence>
<dbReference type="AlphaFoldDB" id="A0A4Z1PT62"/>
<evidence type="ECO:0000313" key="4">
    <source>
        <dbReference type="Proteomes" id="UP000298493"/>
    </source>
</evidence>
<organism evidence="3 4">
    <name type="scientific">Venturia nashicola</name>
    <dbReference type="NCBI Taxonomy" id="86259"/>
    <lineage>
        <taxon>Eukaryota</taxon>
        <taxon>Fungi</taxon>
        <taxon>Dikarya</taxon>
        <taxon>Ascomycota</taxon>
        <taxon>Pezizomycotina</taxon>
        <taxon>Dothideomycetes</taxon>
        <taxon>Pleosporomycetidae</taxon>
        <taxon>Venturiales</taxon>
        <taxon>Venturiaceae</taxon>
        <taxon>Venturia</taxon>
    </lineage>
</organism>
<keyword evidence="2" id="KW-0472">Membrane</keyword>
<sequence>MSPKKKRSNKRTGVSVSDRPAAQAENEPARSLPPTPSNPVSMPVRRPWADHSDSAVSARPADTPTRSEFGFPYKVEDLELNQFKAQAENEPVRRLGQPNSAIMPVERPLVRLSENLMLAMPVDDNSTRRVFGAAEDPFDTIVYQSNDMEFDTESGTELDEAREDSWKFEATAWSGPIEPATTSPHDSATGIEIPATPGTGTQPLPLPKLNETGSRDPRHSPLHNAETPSPEYVSTFSPENSSHSDHHRIQTEECIDPRNIEENHNPQPNLLLELYTMRMKYLVARNDELERSLARMDELECIDPHPADGRHSPQLNDLSGSHNSKSKCPMCGNEGLECINQPTLEGNHDHHLGRLSDRQTARSKHLITRNEEPGRLSYKQRKKLNTLLCVIYKFPIMLLLLVAAMVNVHEPLPNGLGESGVSSSSTSSSILLPAYLSYPLGRTRGLQAMLTSGGRPRLRQPDCDPQFEITTDNPACHEDNCLGLNIQKRCMQMDDQWYGCPCWLEAPGPRKPCPFVPPWPEWRLETVLFFGESLDPNFWSGQVQLFNADDQKIYENRFYPGQKVSLHTVMGSFYATIVNPGERHKMMITWSWNPHSWNCEGVRKGPRFIGGPGIANGLVRPPGSIFYALRRSVYSDDRGDDGPGQVPICIEDYKSQPRTAGVHSIRWSCTLTPQHWIGI</sequence>